<comment type="caution">
    <text evidence="1">The sequence shown here is derived from an EMBL/GenBank/DDBJ whole genome shotgun (WGS) entry which is preliminary data.</text>
</comment>
<protein>
    <submittedName>
        <fullName evidence="1">Uncharacterized protein</fullName>
    </submittedName>
</protein>
<dbReference type="Proteomes" id="UP001500449">
    <property type="component" value="Unassembled WGS sequence"/>
</dbReference>
<name>A0ABN2NBM3_9PSEU</name>
<reference evidence="1 2" key="1">
    <citation type="journal article" date="2019" name="Int. J. Syst. Evol. Microbiol.">
        <title>The Global Catalogue of Microorganisms (GCM) 10K type strain sequencing project: providing services to taxonomists for standard genome sequencing and annotation.</title>
        <authorList>
            <consortium name="The Broad Institute Genomics Platform"/>
            <consortium name="The Broad Institute Genome Sequencing Center for Infectious Disease"/>
            <person name="Wu L."/>
            <person name="Ma J."/>
        </authorList>
    </citation>
    <scope>NUCLEOTIDE SEQUENCE [LARGE SCALE GENOMIC DNA]</scope>
    <source>
        <strain evidence="1 2">JCM 16009</strain>
    </source>
</reference>
<proteinExistence type="predicted"/>
<dbReference type="EMBL" id="BAAAQK010000018">
    <property type="protein sequence ID" value="GAA1861822.1"/>
    <property type="molecule type" value="Genomic_DNA"/>
</dbReference>
<dbReference type="InterPro" id="IPR045990">
    <property type="entry name" value="DUF5946"/>
</dbReference>
<dbReference type="Pfam" id="PF19371">
    <property type="entry name" value="DUF5946"/>
    <property type="match status" value="1"/>
</dbReference>
<evidence type="ECO:0000313" key="1">
    <source>
        <dbReference type="EMBL" id="GAA1861822.1"/>
    </source>
</evidence>
<accession>A0ABN2NBM3</accession>
<gene>
    <name evidence="1" type="ORF">GCM10009836_47580</name>
</gene>
<organism evidence="1 2">
    <name type="scientific">Pseudonocardia ailaonensis</name>
    <dbReference type="NCBI Taxonomy" id="367279"/>
    <lineage>
        <taxon>Bacteria</taxon>
        <taxon>Bacillati</taxon>
        <taxon>Actinomycetota</taxon>
        <taxon>Actinomycetes</taxon>
        <taxon>Pseudonocardiales</taxon>
        <taxon>Pseudonocardiaceae</taxon>
        <taxon>Pseudonocardia</taxon>
    </lineage>
</organism>
<evidence type="ECO:0000313" key="2">
    <source>
        <dbReference type="Proteomes" id="UP001500449"/>
    </source>
</evidence>
<sequence length="149" mass="15391">MTAGCPGCTGTEPWTASPGCAEQALVVAEREFGNPAYFAVHAITAAAYRVQHPATVTPYSVAVGLVVLEGAGSGLRGAALEKRIRWAAPLLRARTPALDPPSGRWTLTIDDVAAASTAEEHGAVVLRWAEEIAEGWASARAAVTAVLTA</sequence>
<keyword evidence="2" id="KW-1185">Reference proteome</keyword>
<dbReference type="RefSeq" id="WP_344421077.1">
    <property type="nucleotide sequence ID" value="NZ_BAAAQK010000018.1"/>
</dbReference>